<keyword evidence="4 9" id="KW-0812">Transmembrane</keyword>
<dbReference type="GeneID" id="113518275"/>
<keyword evidence="3" id="KW-0813">Transport</keyword>
<feature type="transmembrane region" description="Helical" evidence="9">
    <location>
        <begin position="368"/>
        <end position="386"/>
    </location>
</feature>
<feature type="transmembrane region" description="Helical" evidence="9">
    <location>
        <begin position="447"/>
        <end position="474"/>
    </location>
</feature>
<evidence type="ECO:0000313" key="11">
    <source>
        <dbReference type="Proteomes" id="UP001652740"/>
    </source>
</evidence>
<evidence type="ECO:0000256" key="7">
    <source>
        <dbReference type="ARBA" id="ARBA00022989"/>
    </source>
</evidence>
<comment type="subcellular location">
    <subcellularLocation>
        <location evidence="1">Membrane</location>
        <topology evidence="1">Multi-pass membrane protein</topology>
    </subcellularLocation>
</comment>
<name>A0A6J1WT92_GALME</name>
<evidence type="ECO:0000256" key="3">
    <source>
        <dbReference type="ARBA" id="ARBA00022448"/>
    </source>
</evidence>
<dbReference type="PANTHER" id="PTHR48041:SF91">
    <property type="entry name" value="ABC TRANSPORTER G FAMILY MEMBER 28"/>
    <property type="match status" value="1"/>
</dbReference>
<reference evidence="12" key="1">
    <citation type="submission" date="2025-08" db="UniProtKB">
        <authorList>
            <consortium name="RefSeq"/>
        </authorList>
    </citation>
    <scope>IDENTIFICATION</scope>
    <source>
        <tissue evidence="12">Whole larvae</tissue>
    </source>
</reference>
<dbReference type="SMART" id="SM00382">
    <property type="entry name" value="AAA"/>
    <property type="match status" value="1"/>
</dbReference>
<evidence type="ECO:0000256" key="8">
    <source>
        <dbReference type="ARBA" id="ARBA00023136"/>
    </source>
</evidence>
<feature type="transmembrane region" description="Helical" evidence="9">
    <location>
        <begin position="562"/>
        <end position="580"/>
    </location>
</feature>
<dbReference type="GO" id="GO:0140359">
    <property type="term" value="F:ABC-type transporter activity"/>
    <property type="evidence" value="ECO:0007669"/>
    <property type="project" value="InterPro"/>
</dbReference>
<feature type="transmembrane region" description="Helical" evidence="9">
    <location>
        <begin position="486"/>
        <end position="504"/>
    </location>
</feature>
<dbReference type="AlphaFoldDB" id="A0A6J1WT92"/>
<evidence type="ECO:0000256" key="2">
    <source>
        <dbReference type="ARBA" id="ARBA00005814"/>
    </source>
</evidence>
<keyword evidence="7 9" id="KW-1133">Transmembrane helix</keyword>
<dbReference type="InterPro" id="IPR043926">
    <property type="entry name" value="ABCG_dom"/>
</dbReference>
<dbReference type="Pfam" id="PF00005">
    <property type="entry name" value="ABC_tran"/>
    <property type="match status" value="1"/>
</dbReference>
<dbReference type="KEGG" id="gmw:113518275"/>
<keyword evidence="8 9" id="KW-0472">Membrane</keyword>
<dbReference type="SUPFAM" id="SSF52540">
    <property type="entry name" value="P-loop containing nucleoside triphosphate hydrolases"/>
    <property type="match status" value="1"/>
</dbReference>
<feature type="transmembrane region" description="Helical" evidence="9">
    <location>
        <begin position="407"/>
        <end position="435"/>
    </location>
</feature>
<evidence type="ECO:0000256" key="9">
    <source>
        <dbReference type="SAM" id="Phobius"/>
    </source>
</evidence>
<gene>
    <name evidence="12" type="primary">LOC113518275</name>
</gene>
<keyword evidence="6" id="KW-0067">ATP-binding</keyword>
<feature type="transmembrane region" description="Helical" evidence="9">
    <location>
        <begin position="334"/>
        <end position="356"/>
    </location>
</feature>
<keyword evidence="11" id="KW-1185">Reference proteome</keyword>
<dbReference type="Proteomes" id="UP001652740">
    <property type="component" value="Unplaced"/>
</dbReference>
<dbReference type="GO" id="GO:0005524">
    <property type="term" value="F:ATP binding"/>
    <property type="evidence" value="ECO:0007669"/>
    <property type="project" value="UniProtKB-KW"/>
</dbReference>
<evidence type="ECO:0000256" key="6">
    <source>
        <dbReference type="ARBA" id="ARBA00022840"/>
    </source>
</evidence>
<dbReference type="GO" id="GO:0016020">
    <property type="term" value="C:membrane"/>
    <property type="evidence" value="ECO:0007669"/>
    <property type="project" value="UniProtKB-SubCell"/>
</dbReference>
<organism evidence="11 12">
    <name type="scientific">Galleria mellonella</name>
    <name type="common">Greater wax moth</name>
    <dbReference type="NCBI Taxonomy" id="7137"/>
    <lineage>
        <taxon>Eukaryota</taxon>
        <taxon>Metazoa</taxon>
        <taxon>Ecdysozoa</taxon>
        <taxon>Arthropoda</taxon>
        <taxon>Hexapoda</taxon>
        <taxon>Insecta</taxon>
        <taxon>Pterygota</taxon>
        <taxon>Neoptera</taxon>
        <taxon>Endopterygota</taxon>
        <taxon>Lepidoptera</taxon>
        <taxon>Glossata</taxon>
        <taxon>Ditrysia</taxon>
        <taxon>Pyraloidea</taxon>
        <taxon>Pyralidae</taxon>
        <taxon>Galleriinae</taxon>
        <taxon>Galleria</taxon>
    </lineage>
</organism>
<comment type="similarity">
    <text evidence="2">Belongs to the ABC transporter superfamily. ABCG family. Eye pigment precursor importer (TC 3.A.1.204) subfamily.</text>
</comment>
<dbReference type="InterPro" id="IPR017871">
    <property type="entry name" value="ABC_transporter-like_CS"/>
</dbReference>
<dbReference type="PROSITE" id="PS50893">
    <property type="entry name" value="ABC_TRANSPORTER_2"/>
    <property type="match status" value="1"/>
</dbReference>
<dbReference type="Pfam" id="PF01061">
    <property type="entry name" value="ABC2_membrane"/>
    <property type="match status" value="1"/>
</dbReference>
<keyword evidence="5" id="KW-0547">Nucleotide-binding</keyword>
<dbReference type="InterPro" id="IPR050352">
    <property type="entry name" value="ABCG_transporters"/>
</dbReference>
<evidence type="ECO:0000259" key="10">
    <source>
        <dbReference type="PROSITE" id="PS50893"/>
    </source>
</evidence>
<dbReference type="InterPro" id="IPR003593">
    <property type="entry name" value="AAA+_ATPase"/>
</dbReference>
<dbReference type="InterPro" id="IPR003439">
    <property type="entry name" value="ABC_transporter-like_ATP-bd"/>
</dbReference>
<dbReference type="GO" id="GO:0016887">
    <property type="term" value="F:ATP hydrolysis activity"/>
    <property type="evidence" value="ECO:0007669"/>
    <property type="project" value="InterPro"/>
</dbReference>
<proteinExistence type="inferred from homology"/>
<feature type="domain" description="ABC transporter" evidence="10">
    <location>
        <begin position="15"/>
        <end position="258"/>
    </location>
</feature>
<evidence type="ECO:0000256" key="1">
    <source>
        <dbReference type="ARBA" id="ARBA00004141"/>
    </source>
</evidence>
<dbReference type="InParanoid" id="A0A6J1WT92"/>
<dbReference type="PROSITE" id="PS00211">
    <property type="entry name" value="ABC_TRANSPORTER_1"/>
    <property type="match status" value="1"/>
</dbReference>
<dbReference type="Pfam" id="PF19055">
    <property type="entry name" value="ABC2_membrane_7"/>
    <property type="match status" value="1"/>
</dbReference>
<protein>
    <submittedName>
        <fullName evidence="12">Protein brown-like</fullName>
    </submittedName>
</protein>
<dbReference type="Gene3D" id="3.40.50.300">
    <property type="entry name" value="P-loop containing nucleotide triphosphate hydrolases"/>
    <property type="match status" value="1"/>
</dbReference>
<dbReference type="PANTHER" id="PTHR48041">
    <property type="entry name" value="ABC TRANSPORTER G FAMILY MEMBER 28"/>
    <property type="match status" value="1"/>
</dbReference>
<evidence type="ECO:0000313" key="12">
    <source>
        <dbReference type="RefSeq" id="XP_026758921.2"/>
    </source>
</evidence>
<dbReference type="RefSeq" id="XP_026758921.2">
    <property type="nucleotide sequence ID" value="XM_026903120.3"/>
</dbReference>
<dbReference type="InterPro" id="IPR027417">
    <property type="entry name" value="P-loop_NTPase"/>
</dbReference>
<accession>A0A6J1WT92</accession>
<evidence type="ECO:0000256" key="5">
    <source>
        <dbReference type="ARBA" id="ARBA00022741"/>
    </source>
</evidence>
<dbReference type="InterPro" id="IPR013525">
    <property type="entry name" value="ABC2_TM"/>
</dbReference>
<sequence length="590" mass="66580">MELLRTDRPDDHEAIKFDGLTVWTPEEWSWWRRKQIKPETIILNNVSGCIKDGEFAAVIGPSGAGKTTFLVALGGKCTLPSKGTVTVKGRNVKTLQGVVEILPQFEVFVNSLSVMEHLIFMIEIKLGSWKKASNKFILDSLIKELKLSAHKDTSIESLSGGERRLLSIATSLLSNPQILICDEPTTGLDSYNALLVIDILKKLSVAGKIVICSVHQPSSDLFKEFNSILLMAEGRLLFHGSHEECKEVFARINFHCPENYNPAEYYIKTVSNLNNYRYVEIMESFRDRSCEYDDLERPSIELTNNITKRNWFRQVHLLLWRSSITLKRSIRNHIFQLFITLMLSSMVLGICFGGVSGTTPRGTQDMQGLLWLLTSELSFILAYSALNIFSTELTLFKREVGMYDCSAYLVATFLCFLPRCVIWPFTLVIVATTAVELPNHVLTAIKFITALFFTGLSSVAFGLGMGAIFLTSGLMDDVMSAVDMPLLLVSGVFLQLTSLPVWLYPVKYLSHFYYGMDALSNIYWRQVDHIDCPSNCTDPCIKDGISVLIYKGYSNDFILQDTFGLLFIMSMWGVLAYFGLKREENKGYAY</sequence>
<evidence type="ECO:0000256" key="4">
    <source>
        <dbReference type="ARBA" id="ARBA00022692"/>
    </source>
</evidence>